<protein>
    <submittedName>
        <fullName evidence="2">Uncharacterized protein</fullName>
    </submittedName>
</protein>
<accession>A0ABQ0XXT0</accession>
<name>A0ABQ0XXT0_9STAP</name>
<keyword evidence="1" id="KW-0472">Membrane</keyword>
<gene>
    <name evidence="2" type="ORF">SAR03_16000</name>
</gene>
<evidence type="ECO:0000313" key="2">
    <source>
        <dbReference type="EMBL" id="GEQ00563.1"/>
    </source>
</evidence>
<evidence type="ECO:0000256" key="1">
    <source>
        <dbReference type="SAM" id="Phobius"/>
    </source>
</evidence>
<proteinExistence type="predicted"/>
<organism evidence="2 3">
    <name type="scientific">Staphylococcus arlettae</name>
    <dbReference type="NCBI Taxonomy" id="29378"/>
    <lineage>
        <taxon>Bacteria</taxon>
        <taxon>Bacillati</taxon>
        <taxon>Bacillota</taxon>
        <taxon>Bacilli</taxon>
        <taxon>Bacillales</taxon>
        <taxon>Staphylococcaceae</taxon>
        <taxon>Staphylococcus</taxon>
    </lineage>
</organism>
<sequence length="58" mass="6703">MTITDILFINITSLLLYIFTLSVKNISLALGVYLKTITFSITKTNAFFYKNKTFLIYI</sequence>
<dbReference type="Proteomes" id="UP000321598">
    <property type="component" value="Unassembled WGS sequence"/>
</dbReference>
<keyword evidence="1" id="KW-1133">Transmembrane helix</keyword>
<reference evidence="2 3" key="1">
    <citation type="submission" date="2019-07" db="EMBL/GenBank/DDBJ databases">
        <title>Whole genome shotgun sequence of Staphylococcus arlettae NBRC 109765.</title>
        <authorList>
            <person name="Hosoyama A."/>
            <person name="Uohara A."/>
            <person name="Ohji S."/>
            <person name="Ichikawa N."/>
        </authorList>
    </citation>
    <scope>NUCLEOTIDE SEQUENCE [LARGE SCALE GENOMIC DNA]</scope>
    <source>
        <strain evidence="2 3">NBRC 109765</strain>
    </source>
</reference>
<comment type="caution">
    <text evidence="2">The sequence shown here is derived from an EMBL/GenBank/DDBJ whole genome shotgun (WGS) entry which is preliminary data.</text>
</comment>
<dbReference type="EMBL" id="BKAV01000017">
    <property type="protein sequence ID" value="GEQ00563.1"/>
    <property type="molecule type" value="Genomic_DNA"/>
</dbReference>
<feature type="transmembrane region" description="Helical" evidence="1">
    <location>
        <begin position="6"/>
        <end position="34"/>
    </location>
</feature>
<keyword evidence="1" id="KW-0812">Transmembrane</keyword>
<evidence type="ECO:0000313" key="3">
    <source>
        <dbReference type="Proteomes" id="UP000321598"/>
    </source>
</evidence>
<keyword evidence="3" id="KW-1185">Reference proteome</keyword>